<sequence length="497" mass="51887">MNDQKPTTDATGMAEPAGGFPIRIPLPTAPATLDAIAMQRLVGAFLGSAVGDALGAPFEFGPAGAYSARFPEPVVGGTGELIGGGPFIWAAGEFTDDTQMAIALGESIVACNGFDADDVWARFQAWRRGAKDCGSLTNRALSNPSWPGAAEDAHRAFRGRSGANGSLMRVTGLACAYAAGDEATLIDAARAQSALTHFDPAAGWGAAIAAALIRRSILGEDALAAIPGLLGLIDEPDRGRFTEMLDPSWSPHDPSEVSNGSVWGCLAQAVWAVRAETTFAGAVTAAIDLGGDTDTVAAVAGALAGARSSVQGIPSRWLTYLNGVVGAGADNDHYDNAALQDLARRLAGRTPVPATITESPAGPTQVAPGLHAADLGGAATVPADWAIVSMCRTHGRFDGHAVRREVHLIDQAGAANADPRSAVRDAVDSIDAFLAEGRTVVVHCHGGRSRTGLVLKAWAMRSNGWDEREAHNWLEEKWSRYEDYQTSFVDLLSRNWS</sequence>
<dbReference type="PROSITE" id="PS50056">
    <property type="entry name" value="TYR_PHOSPHATASE_2"/>
    <property type="match status" value="1"/>
</dbReference>
<dbReference type="InterPro" id="IPR000387">
    <property type="entry name" value="Tyr_Pase_dom"/>
</dbReference>
<dbReference type="GO" id="GO:0016787">
    <property type="term" value="F:hydrolase activity"/>
    <property type="evidence" value="ECO:0007669"/>
    <property type="project" value="UniProtKB-KW"/>
</dbReference>
<accession>A0A6J6IF46</accession>
<protein>
    <submittedName>
        <fullName evidence="4">Unannotated protein</fullName>
    </submittedName>
</protein>
<dbReference type="InterPro" id="IPR016130">
    <property type="entry name" value="Tyr_Pase_AS"/>
</dbReference>
<evidence type="ECO:0000313" key="4">
    <source>
        <dbReference type="EMBL" id="CAB4622714.1"/>
    </source>
</evidence>
<reference evidence="4" key="1">
    <citation type="submission" date="2020-05" db="EMBL/GenBank/DDBJ databases">
        <authorList>
            <person name="Chiriac C."/>
            <person name="Salcher M."/>
            <person name="Ghai R."/>
            <person name="Kavagutti S V."/>
        </authorList>
    </citation>
    <scope>NUCLEOTIDE SEQUENCE</scope>
</reference>
<gene>
    <name evidence="4" type="ORF">UFOPK1835_01917</name>
</gene>
<dbReference type="Gene3D" id="1.10.4080.10">
    <property type="entry name" value="ADP-ribosylation/Crystallin J1"/>
    <property type="match status" value="1"/>
</dbReference>
<dbReference type="PANTHER" id="PTHR16222">
    <property type="entry name" value="ADP-RIBOSYLGLYCOHYDROLASE"/>
    <property type="match status" value="1"/>
</dbReference>
<dbReference type="InterPro" id="IPR029021">
    <property type="entry name" value="Prot-tyrosine_phosphatase-like"/>
</dbReference>
<dbReference type="Pfam" id="PF03747">
    <property type="entry name" value="ADP_ribosyl_GH"/>
    <property type="match status" value="1"/>
</dbReference>
<dbReference type="PROSITE" id="PS00383">
    <property type="entry name" value="TYR_PHOSPHATASE_1"/>
    <property type="match status" value="1"/>
</dbReference>
<dbReference type="SUPFAM" id="SSF101478">
    <property type="entry name" value="ADP-ribosylglycohydrolase"/>
    <property type="match status" value="1"/>
</dbReference>
<comment type="similarity">
    <text evidence="1">Belongs to the ADP-ribosylglycohydrolase family.</text>
</comment>
<name>A0A6J6IF46_9ZZZZ</name>
<evidence type="ECO:0000256" key="2">
    <source>
        <dbReference type="ARBA" id="ARBA00022801"/>
    </source>
</evidence>
<feature type="domain" description="Tyrosine specific protein phosphatases" evidence="3">
    <location>
        <begin position="424"/>
        <end position="477"/>
    </location>
</feature>
<dbReference type="InterPro" id="IPR050792">
    <property type="entry name" value="ADP-ribosylglycohydrolase"/>
</dbReference>
<evidence type="ECO:0000256" key="1">
    <source>
        <dbReference type="ARBA" id="ARBA00010702"/>
    </source>
</evidence>
<keyword evidence="2" id="KW-0378">Hydrolase</keyword>
<dbReference type="EMBL" id="CAEZUP010000116">
    <property type="protein sequence ID" value="CAB4622714.1"/>
    <property type="molecule type" value="Genomic_DNA"/>
</dbReference>
<dbReference type="SUPFAM" id="SSF52799">
    <property type="entry name" value="(Phosphotyrosine protein) phosphatases II"/>
    <property type="match status" value="1"/>
</dbReference>
<dbReference type="Pfam" id="PF00782">
    <property type="entry name" value="DSPc"/>
    <property type="match status" value="1"/>
</dbReference>
<proteinExistence type="inferred from homology"/>
<dbReference type="InterPro" id="IPR005502">
    <property type="entry name" value="Ribosyl_crysJ1"/>
</dbReference>
<organism evidence="4">
    <name type="scientific">freshwater metagenome</name>
    <dbReference type="NCBI Taxonomy" id="449393"/>
    <lineage>
        <taxon>unclassified sequences</taxon>
        <taxon>metagenomes</taxon>
        <taxon>ecological metagenomes</taxon>
    </lineage>
</organism>
<dbReference type="InterPro" id="IPR000340">
    <property type="entry name" value="Dual-sp_phosphatase_cat-dom"/>
</dbReference>
<dbReference type="Gene3D" id="3.90.190.10">
    <property type="entry name" value="Protein tyrosine phosphatase superfamily"/>
    <property type="match status" value="1"/>
</dbReference>
<evidence type="ECO:0000259" key="3">
    <source>
        <dbReference type="PROSITE" id="PS50056"/>
    </source>
</evidence>
<dbReference type="AlphaFoldDB" id="A0A6J6IF46"/>
<dbReference type="InterPro" id="IPR036705">
    <property type="entry name" value="Ribosyl_crysJ1_sf"/>
</dbReference>
<dbReference type="PANTHER" id="PTHR16222:SF24">
    <property type="entry name" value="ADP-RIBOSYLHYDROLASE ARH3"/>
    <property type="match status" value="1"/>
</dbReference>